<dbReference type="PANTHER" id="PTHR47027:SF26">
    <property type="entry name" value="REVERSE TRANSCRIPTASE DOMAIN-CONTAINING PROTEIN"/>
    <property type="match status" value="1"/>
</dbReference>
<accession>A0A183T0P1</accession>
<name>A0A183T0P1_SCHSO</name>
<dbReference type="Proteomes" id="UP000275846">
    <property type="component" value="Unassembled WGS sequence"/>
</dbReference>
<protein>
    <submittedName>
        <fullName evidence="3">Reverse transcriptase domain-containing protein</fullName>
    </submittedName>
</protein>
<dbReference type="EMBL" id="UYSU01035611">
    <property type="protein sequence ID" value="VDL96424.1"/>
    <property type="molecule type" value="Genomic_DNA"/>
</dbReference>
<evidence type="ECO:0000313" key="1">
    <source>
        <dbReference type="EMBL" id="VDL96424.1"/>
    </source>
</evidence>
<gene>
    <name evidence="1" type="ORF">SSLN_LOCUS10039</name>
</gene>
<dbReference type="PANTHER" id="PTHR47027">
    <property type="entry name" value="REVERSE TRANSCRIPTASE DOMAIN-CONTAINING PROTEIN"/>
    <property type="match status" value="1"/>
</dbReference>
<dbReference type="AlphaFoldDB" id="A0A183T0P1"/>
<reference evidence="3" key="1">
    <citation type="submission" date="2016-06" db="UniProtKB">
        <authorList>
            <consortium name="WormBaseParasite"/>
        </authorList>
    </citation>
    <scope>IDENTIFICATION</scope>
</reference>
<dbReference type="WBParaSite" id="SSLN_0001041301-mRNA-1">
    <property type="protein sequence ID" value="SSLN_0001041301-mRNA-1"/>
    <property type="gene ID" value="SSLN_0001041301"/>
</dbReference>
<evidence type="ECO:0000313" key="2">
    <source>
        <dbReference type="Proteomes" id="UP000275846"/>
    </source>
</evidence>
<keyword evidence="2" id="KW-1185">Reference proteome</keyword>
<evidence type="ECO:0000313" key="3">
    <source>
        <dbReference type="WBParaSite" id="SSLN_0001041301-mRNA-1"/>
    </source>
</evidence>
<proteinExistence type="predicted"/>
<sequence>MDCGKIMQKLSCPKGAMHVVCQHLDRMMARFSDNRTVSEAFAVTNGVKQGCVLAPTLFSLMFSAVLMDAYHDEPPGIRIAYSTDGHLLISRHMQDLAITVQDLDFADDCSLNTTTNTQHGQNSGHALIVTLHRRAF</sequence>
<reference evidence="1 2" key="2">
    <citation type="submission" date="2018-11" db="EMBL/GenBank/DDBJ databases">
        <authorList>
            <consortium name="Pathogen Informatics"/>
        </authorList>
    </citation>
    <scope>NUCLEOTIDE SEQUENCE [LARGE SCALE GENOMIC DNA]</scope>
    <source>
        <strain evidence="1 2">NST_G2</strain>
    </source>
</reference>
<organism evidence="3">
    <name type="scientific">Schistocephalus solidus</name>
    <name type="common">Tapeworm</name>
    <dbReference type="NCBI Taxonomy" id="70667"/>
    <lineage>
        <taxon>Eukaryota</taxon>
        <taxon>Metazoa</taxon>
        <taxon>Spiralia</taxon>
        <taxon>Lophotrochozoa</taxon>
        <taxon>Platyhelminthes</taxon>
        <taxon>Cestoda</taxon>
        <taxon>Eucestoda</taxon>
        <taxon>Diphyllobothriidea</taxon>
        <taxon>Diphyllobothriidae</taxon>
        <taxon>Schistocephalus</taxon>
    </lineage>
</organism>